<protein>
    <submittedName>
        <fullName evidence="2">Uncharacterized protein</fullName>
    </submittedName>
</protein>
<keyword evidence="1" id="KW-1133">Transmembrane helix</keyword>
<dbReference type="EMBL" id="PKUQ01000031">
    <property type="protein sequence ID" value="PLW76302.1"/>
    <property type="molecule type" value="Genomic_DNA"/>
</dbReference>
<evidence type="ECO:0000256" key="1">
    <source>
        <dbReference type="SAM" id="Phobius"/>
    </source>
</evidence>
<dbReference type="AlphaFoldDB" id="A0A2N5XP72"/>
<reference evidence="2 3" key="1">
    <citation type="submission" date="2018-01" db="EMBL/GenBank/DDBJ databases">
        <title>The draft genome sequence of Cohaesibacter sp. H1304.</title>
        <authorList>
            <person name="Wang N.-N."/>
            <person name="Du Z.-J."/>
        </authorList>
    </citation>
    <scope>NUCLEOTIDE SEQUENCE [LARGE SCALE GENOMIC DNA]</scope>
    <source>
        <strain evidence="2 3">H1304</strain>
    </source>
</reference>
<keyword evidence="1" id="KW-0812">Transmembrane</keyword>
<gene>
    <name evidence="2" type="ORF">C0081_15525</name>
</gene>
<evidence type="ECO:0000313" key="2">
    <source>
        <dbReference type="EMBL" id="PLW76302.1"/>
    </source>
</evidence>
<name>A0A2N5XP72_9HYPH</name>
<feature type="transmembrane region" description="Helical" evidence="1">
    <location>
        <begin position="73"/>
        <end position="94"/>
    </location>
</feature>
<keyword evidence="1" id="KW-0472">Membrane</keyword>
<comment type="caution">
    <text evidence="2">The sequence shown here is derived from an EMBL/GenBank/DDBJ whole genome shotgun (WGS) entry which is preliminary data.</text>
</comment>
<organism evidence="2 3">
    <name type="scientific">Cohaesibacter celericrescens</name>
    <dbReference type="NCBI Taxonomy" id="2067669"/>
    <lineage>
        <taxon>Bacteria</taxon>
        <taxon>Pseudomonadati</taxon>
        <taxon>Pseudomonadota</taxon>
        <taxon>Alphaproteobacteria</taxon>
        <taxon>Hyphomicrobiales</taxon>
        <taxon>Cohaesibacteraceae</taxon>
    </lineage>
</organism>
<proteinExistence type="predicted"/>
<dbReference type="Proteomes" id="UP000234881">
    <property type="component" value="Unassembled WGS sequence"/>
</dbReference>
<accession>A0A2N5XP72</accession>
<keyword evidence="3" id="KW-1185">Reference proteome</keyword>
<sequence>MLKAHPRGPRGEKPAGAKPAGFFLSKFCQNNPRIDDVLGVSPPHVHLWPKGVIAAGIRIFGATSHSSRGRVTFASPLVGSIVGALNALAVGFWAKRCPKDQ</sequence>
<evidence type="ECO:0000313" key="3">
    <source>
        <dbReference type="Proteomes" id="UP000234881"/>
    </source>
</evidence>